<proteinExistence type="predicted"/>
<protein>
    <submittedName>
        <fullName evidence="6">Membrane protein required for colicin V production</fullName>
    </submittedName>
</protein>
<comment type="caution">
    <text evidence="6">The sequence shown here is derived from an EMBL/GenBank/DDBJ whole genome shotgun (WGS) entry which is preliminary data.</text>
</comment>
<dbReference type="Pfam" id="PF02674">
    <property type="entry name" value="Colicin_V"/>
    <property type="match status" value="1"/>
</dbReference>
<evidence type="ECO:0000256" key="3">
    <source>
        <dbReference type="ARBA" id="ARBA00022989"/>
    </source>
</evidence>
<keyword evidence="3 5" id="KW-1133">Transmembrane helix</keyword>
<dbReference type="PANTHER" id="PTHR37306:SF1">
    <property type="entry name" value="COLICIN V PRODUCTION PROTEIN"/>
    <property type="match status" value="1"/>
</dbReference>
<sequence>MLDIAIIIIFIIGFLVGLKRGFILQFIYLTGFIIAFTAAYLYYDELAPKLRLWIPYPAMDQNSTFSMIINGANLDEAFYRAIAFAIIFFAVKIILHLIGSMLDFVAHIPVLKQVNGLMGGILAFLEIYILLFIVLYIAALLPVESIQAALDKSFVAEGIIKHTPIISDKVKDWWVDYVAS</sequence>
<evidence type="ECO:0000313" key="7">
    <source>
        <dbReference type="Proteomes" id="UP001223586"/>
    </source>
</evidence>
<dbReference type="Proteomes" id="UP001223586">
    <property type="component" value="Unassembled WGS sequence"/>
</dbReference>
<evidence type="ECO:0000256" key="2">
    <source>
        <dbReference type="ARBA" id="ARBA00022692"/>
    </source>
</evidence>
<evidence type="ECO:0000256" key="5">
    <source>
        <dbReference type="SAM" id="Phobius"/>
    </source>
</evidence>
<feature type="transmembrane region" description="Helical" evidence="5">
    <location>
        <begin position="22"/>
        <end position="43"/>
    </location>
</feature>
<feature type="transmembrane region" description="Helical" evidence="5">
    <location>
        <begin position="118"/>
        <end position="143"/>
    </location>
</feature>
<keyword evidence="7" id="KW-1185">Reference proteome</keyword>
<organism evidence="6 7">
    <name type="scientific">Bacillus chungangensis</name>
    <dbReference type="NCBI Taxonomy" id="587633"/>
    <lineage>
        <taxon>Bacteria</taxon>
        <taxon>Bacillati</taxon>
        <taxon>Bacillota</taxon>
        <taxon>Bacilli</taxon>
        <taxon>Bacillales</taxon>
        <taxon>Bacillaceae</taxon>
        <taxon>Bacillus</taxon>
    </lineage>
</organism>
<reference evidence="6 7" key="1">
    <citation type="submission" date="2023-07" db="EMBL/GenBank/DDBJ databases">
        <title>Genomic Encyclopedia of Type Strains, Phase IV (KMG-IV): sequencing the most valuable type-strain genomes for metagenomic binning, comparative biology and taxonomic classification.</title>
        <authorList>
            <person name="Goeker M."/>
        </authorList>
    </citation>
    <scope>NUCLEOTIDE SEQUENCE [LARGE SCALE GENOMIC DNA]</scope>
    <source>
        <strain evidence="6 7">DSM 23837</strain>
    </source>
</reference>
<dbReference type="InterPro" id="IPR003825">
    <property type="entry name" value="Colicin-V_CvpA"/>
</dbReference>
<keyword evidence="2 5" id="KW-0812">Transmembrane</keyword>
<accession>A0ABT9WMI9</accession>
<evidence type="ECO:0000256" key="4">
    <source>
        <dbReference type="ARBA" id="ARBA00023136"/>
    </source>
</evidence>
<gene>
    <name evidence="6" type="ORF">J2S08_000333</name>
</gene>
<dbReference type="PANTHER" id="PTHR37306">
    <property type="entry name" value="COLICIN V PRODUCTION PROTEIN"/>
    <property type="match status" value="1"/>
</dbReference>
<evidence type="ECO:0000313" key="6">
    <source>
        <dbReference type="EMBL" id="MDQ0174502.1"/>
    </source>
</evidence>
<dbReference type="EMBL" id="JAUSTT010000001">
    <property type="protein sequence ID" value="MDQ0174502.1"/>
    <property type="molecule type" value="Genomic_DNA"/>
</dbReference>
<dbReference type="RefSeq" id="WP_307226011.1">
    <property type="nucleotide sequence ID" value="NZ_JAUSTT010000001.1"/>
</dbReference>
<keyword evidence="4 5" id="KW-0472">Membrane</keyword>
<name>A0ABT9WMI9_9BACI</name>
<evidence type="ECO:0000256" key="1">
    <source>
        <dbReference type="ARBA" id="ARBA00004141"/>
    </source>
</evidence>
<comment type="subcellular location">
    <subcellularLocation>
        <location evidence="1">Membrane</location>
        <topology evidence="1">Multi-pass membrane protein</topology>
    </subcellularLocation>
</comment>
<feature type="transmembrane region" description="Helical" evidence="5">
    <location>
        <begin position="77"/>
        <end position="98"/>
    </location>
</feature>